<dbReference type="SUPFAM" id="SSF53597">
    <property type="entry name" value="Dihydrofolate reductase-like"/>
    <property type="match status" value="1"/>
</dbReference>
<dbReference type="RefSeq" id="WP_301128078.1">
    <property type="nucleotide sequence ID" value="NZ_JAUHPV010000004.1"/>
</dbReference>
<reference evidence="2" key="1">
    <citation type="submission" date="2023-06" db="EMBL/GenBank/DDBJ databases">
        <title>SYSU T00b26.</title>
        <authorList>
            <person name="Gao L."/>
            <person name="Fang B.-Z."/>
            <person name="Li W.-J."/>
        </authorList>
    </citation>
    <scope>NUCLEOTIDE SEQUENCE</scope>
    <source>
        <strain evidence="2">SYSU T00b26</strain>
    </source>
</reference>
<comment type="caution">
    <text evidence="2">The sequence shown here is derived from an EMBL/GenBank/DDBJ whole genome shotgun (WGS) entry which is preliminary data.</text>
</comment>
<dbReference type="Proteomes" id="UP001172738">
    <property type="component" value="Unassembled WGS sequence"/>
</dbReference>
<proteinExistence type="predicted"/>
<gene>
    <name evidence="2" type="ORF">QQX04_08300</name>
</gene>
<dbReference type="PANTHER" id="PTHR38011">
    <property type="entry name" value="DIHYDROFOLATE REDUCTASE FAMILY PROTEIN (AFU_ORTHOLOGUE AFUA_8G06820)"/>
    <property type="match status" value="1"/>
</dbReference>
<name>A0ABT8G1V5_9MICO</name>
<dbReference type="InterPro" id="IPR024072">
    <property type="entry name" value="DHFR-like_dom_sf"/>
</dbReference>
<feature type="domain" description="Bacterial bifunctional deaminase-reductase C-terminal" evidence="1">
    <location>
        <begin position="85"/>
        <end position="184"/>
    </location>
</feature>
<dbReference type="Gene3D" id="3.40.430.10">
    <property type="entry name" value="Dihydrofolate Reductase, subunit A"/>
    <property type="match status" value="1"/>
</dbReference>
<accession>A0ABT8G1V5</accession>
<dbReference type="Pfam" id="PF01872">
    <property type="entry name" value="RibD_C"/>
    <property type="match status" value="1"/>
</dbReference>
<evidence type="ECO:0000313" key="2">
    <source>
        <dbReference type="EMBL" id="MDN4472987.1"/>
    </source>
</evidence>
<keyword evidence="3" id="KW-1185">Reference proteome</keyword>
<sequence length="191" mass="20271">MSTTPGRVRGYLATSADGFIAGPDDEIGWLQEPRNSGVPMAVGPWAEVVPDGTTYEDFAANVGCLLMGRKTFDVACGFGTWPYGEIPVLVATTRDLSQSEGSVTAVSGDIEDLIDAAQDVAGGKDIYVDGGSLIRQALVADLLDELIITVIPTVLGDGLRLFEAPMPRIDLAVADVRKYGPGYVQTTYRVE</sequence>
<dbReference type="InterPro" id="IPR050765">
    <property type="entry name" value="Riboflavin_Biosynth_HTPR"/>
</dbReference>
<evidence type="ECO:0000259" key="1">
    <source>
        <dbReference type="Pfam" id="PF01872"/>
    </source>
</evidence>
<organism evidence="2 3">
    <name type="scientific">Demequina zhanjiangensis</name>
    <dbReference type="NCBI Taxonomy" id="3051659"/>
    <lineage>
        <taxon>Bacteria</taxon>
        <taxon>Bacillati</taxon>
        <taxon>Actinomycetota</taxon>
        <taxon>Actinomycetes</taxon>
        <taxon>Micrococcales</taxon>
        <taxon>Demequinaceae</taxon>
        <taxon>Demequina</taxon>
    </lineage>
</organism>
<dbReference type="InterPro" id="IPR002734">
    <property type="entry name" value="RibDG_C"/>
</dbReference>
<dbReference type="EMBL" id="JAUHPV010000004">
    <property type="protein sequence ID" value="MDN4472987.1"/>
    <property type="molecule type" value="Genomic_DNA"/>
</dbReference>
<dbReference type="PANTHER" id="PTHR38011:SF11">
    <property type="entry name" value="2,5-DIAMINO-6-RIBOSYLAMINO-4(3H)-PYRIMIDINONE 5'-PHOSPHATE REDUCTASE"/>
    <property type="match status" value="1"/>
</dbReference>
<evidence type="ECO:0000313" key="3">
    <source>
        <dbReference type="Proteomes" id="UP001172738"/>
    </source>
</evidence>
<protein>
    <submittedName>
        <fullName evidence="2">Dihydrofolate reductase family protein</fullName>
    </submittedName>
</protein>